<evidence type="ECO:0000313" key="2">
    <source>
        <dbReference type="EMBL" id="MDK2122726.1"/>
    </source>
</evidence>
<comment type="caution">
    <text evidence="2">The sequence shown here is derived from an EMBL/GenBank/DDBJ whole genome shotgun (WGS) entry which is preliminary data.</text>
</comment>
<evidence type="ECO:0000256" key="1">
    <source>
        <dbReference type="SAM" id="SignalP"/>
    </source>
</evidence>
<dbReference type="EMBL" id="JARRAF010000001">
    <property type="protein sequence ID" value="MDK2122726.1"/>
    <property type="molecule type" value="Genomic_DNA"/>
</dbReference>
<keyword evidence="3" id="KW-1185">Reference proteome</keyword>
<reference evidence="2" key="1">
    <citation type="submission" date="2023-03" db="EMBL/GenBank/DDBJ databases">
        <title>Chitinimonas shenzhenensis gen. nov., sp. nov., a novel member of family Burkholderiaceae isolated from activated sludge collected in Shen Zhen, China.</title>
        <authorList>
            <person name="Wang X."/>
        </authorList>
    </citation>
    <scope>NUCLEOTIDE SEQUENCE</scope>
    <source>
        <strain evidence="2">DQS-5</strain>
    </source>
</reference>
<feature type="signal peptide" evidence="1">
    <location>
        <begin position="1"/>
        <end position="19"/>
    </location>
</feature>
<evidence type="ECO:0000313" key="3">
    <source>
        <dbReference type="Proteomes" id="UP001172778"/>
    </source>
</evidence>
<sequence length="94" mass="10103">MQKFVLSLIATVCAGSVLAAEPAKHGCTKPEYPGKLASPTQTSRFNKNWKEYSDCINKFISEQNAAIKVAQDAAQAAIDEYNAVAAQLKADQGQ</sequence>
<protein>
    <submittedName>
        <fullName evidence="2">Uncharacterized protein</fullName>
    </submittedName>
</protein>
<dbReference type="RefSeq" id="WP_284099004.1">
    <property type="nucleotide sequence ID" value="NZ_JARRAF010000001.1"/>
</dbReference>
<proteinExistence type="predicted"/>
<feature type="chain" id="PRO_5046430541" evidence="1">
    <location>
        <begin position="20"/>
        <end position="94"/>
    </location>
</feature>
<organism evidence="2 3">
    <name type="scientific">Parachitinimonas caeni</name>
    <dbReference type="NCBI Taxonomy" id="3031301"/>
    <lineage>
        <taxon>Bacteria</taxon>
        <taxon>Pseudomonadati</taxon>
        <taxon>Pseudomonadota</taxon>
        <taxon>Betaproteobacteria</taxon>
        <taxon>Neisseriales</taxon>
        <taxon>Chitinibacteraceae</taxon>
        <taxon>Parachitinimonas</taxon>
    </lineage>
</organism>
<name>A0ABT7DRP7_9NEIS</name>
<dbReference type="Proteomes" id="UP001172778">
    <property type="component" value="Unassembled WGS sequence"/>
</dbReference>
<keyword evidence="1" id="KW-0732">Signal</keyword>
<gene>
    <name evidence="2" type="ORF">PZA18_01545</name>
</gene>
<accession>A0ABT7DRP7</accession>